<keyword evidence="2" id="KW-1185">Reference proteome</keyword>
<reference evidence="2" key="2">
    <citation type="submission" date="2015-03" db="EMBL/GenBank/DDBJ databases">
        <title>Genome sequence of Paenibacillus beijingensis strain DSM 24997T.</title>
        <authorList>
            <person name="Kwak Y."/>
            <person name="Shin J.-H."/>
        </authorList>
    </citation>
    <scope>NUCLEOTIDE SEQUENCE [LARGE SCALE GENOMIC DNA]</scope>
    <source>
        <strain evidence="2">DSM 24997</strain>
    </source>
</reference>
<dbReference type="EMBL" id="CP011058">
    <property type="protein sequence ID" value="AJY74577.1"/>
    <property type="molecule type" value="Genomic_DNA"/>
</dbReference>
<organism evidence="1 2">
    <name type="scientific">Paenibacillus beijingensis</name>
    <dbReference type="NCBI Taxonomy" id="1126833"/>
    <lineage>
        <taxon>Bacteria</taxon>
        <taxon>Bacillati</taxon>
        <taxon>Bacillota</taxon>
        <taxon>Bacilli</taxon>
        <taxon>Bacillales</taxon>
        <taxon>Paenibacillaceae</taxon>
        <taxon>Paenibacillus</taxon>
    </lineage>
</organism>
<dbReference type="AlphaFoldDB" id="A0A0D5NHX0"/>
<dbReference type="KEGG" id="pbj:VN24_08325"/>
<accession>A0A0D5NHX0</accession>
<gene>
    <name evidence="1" type="ORF">VN24_08325</name>
</gene>
<protein>
    <submittedName>
        <fullName evidence="1">Uncharacterized protein</fullName>
    </submittedName>
</protein>
<proteinExistence type="predicted"/>
<dbReference type="HOGENOM" id="CLU_2317564_0_0_9"/>
<reference evidence="1 2" key="1">
    <citation type="journal article" date="2015" name="J. Biotechnol.">
        <title>Complete genome sequence of Paenibacillus beijingensis 7188(T) (=DSM 24997(T)), a novel rhizobacterium from jujube garden soil.</title>
        <authorList>
            <person name="Kwak Y."/>
            <person name="Shin J.H."/>
        </authorList>
    </citation>
    <scope>NUCLEOTIDE SEQUENCE [LARGE SCALE GENOMIC DNA]</scope>
    <source>
        <strain evidence="1 2">DSM 24997</strain>
    </source>
</reference>
<dbReference type="OrthoDB" id="2666330at2"/>
<evidence type="ECO:0000313" key="1">
    <source>
        <dbReference type="EMBL" id="AJY74577.1"/>
    </source>
</evidence>
<evidence type="ECO:0000313" key="2">
    <source>
        <dbReference type="Proteomes" id="UP000032633"/>
    </source>
</evidence>
<dbReference type="PATRIC" id="fig|1126833.4.peg.1836"/>
<dbReference type="STRING" id="1126833.VN24_08325"/>
<sequence length="99" mass="11240">MLLRRGIFQWRKQFLTKFEIGAESPKRIDFQEGIGYHKSNITDSGVTGDEVGLTTVEHRNIRPVAWAKSSIRAIARVALFSSFSPELGIIQPCAQNFFR</sequence>
<name>A0A0D5NHX0_9BACL</name>
<dbReference type="Proteomes" id="UP000032633">
    <property type="component" value="Chromosome"/>
</dbReference>